<evidence type="ECO:0000313" key="14">
    <source>
        <dbReference type="EMBL" id="PNF34047.1"/>
    </source>
</evidence>
<evidence type="ECO:0000256" key="10">
    <source>
        <dbReference type="ARBA" id="ARBA00023004"/>
    </source>
</evidence>
<dbReference type="GO" id="GO:0020037">
    <property type="term" value="F:heme binding"/>
    <property type="evidence" value="ECO:0007669"/>
    <property type="project" value="InterPro"/>
</dbReference>
<dbReference type="CDD" id="cd20628">
    <property type="entry name" value="CYP4"/>
    <property type="match status" value="1"/>
</dbReference>
<dbReference type="SUPFAM" id="SSF48264">
    <property type="entry name" value="Cytochrome P450"/>
    <property type="match status" value="1"/>
</dbReference>
<evidence type="ECO:0000256" key="2">
    <source>
        <dbReference type="ARBA" id="ARBA00004174"/>
    </source>
</evidence>
<evidence type="ECO:0000256" key="13">
    <source>
        <dbReference type="PIRSR" id="PIRSR602401-1"/>
    </source>
</evidence>
<evidence type="ECO:0000256" key="4">
    <source>
        <dbReference type="ARBA" id="ARBA00010617"/>
    </source>
</evidence>
<dbReference type="Pfam" id="PF00067">
    <property type="entry name" value="p450"/>
    <property type="match status" value="1"/>
</dbReference>
<comment type="cofactor">
    <cofactor evidence="1 13">
        <name>heme</name>
        <dbReference type="ChEBI" id="CHEBI:30413"/>
    </cofactor>
</comment>
<keyword evidence="5 13" id="KW-0349">Heme</keyword>
<dbReference type="InterPro" id="IPR001128">
    <property type="entry name" value="Cyt_P450"/>
</dbReference>
<evidence type="ECO:0000256" key="11">
    <source>
        <dbReference type="ARBA" id="ARBA00023033"/>
    </source>
</evidence>
<evidence type="ECO:0000256" key="5">
    <source>
        <dbReference type="ARBA" id="ARBA00022617"/>
    </source>
</evidence>
<evidence type="ECO:0000256" key="6">
    <source>
        <dbReference type="ARBA" id="ARBA00022723"/>
    </source>
</evidence>
<name>A0A2J7QZP4_9NEOP</name>
<comment type="similarity">
    <text evidence="4">Belongs to the cytochrome P450 family.</text>
</comment>
<gene>
    <name evidence="14" type="ORF">B7P43_G03484</name>
</gene>
<dbReference type="GO" id="GO:0016705">
    <property type="term" value="F:oxidoreductase activity, acting on paired donors, with incorporation or reduction of molecular oxygen"/>
    <property type="evidence" value="ECO:0007669"/>
    <property type="project" value="InterPro"/>
</dbReference>
<evidence type="ECO:0000256" key="7">
    <source>
        <dbReference type="ARBA" id="ARBA00022824"/>
    </source>
</evidence>
<keyword evidence="11" id="KW-0503">Monooxygenase</keyword>
<dbReference type="GO" id="GO:0005506">
    <property type="term" value="F:iron ion binding"/>
    <property type="evidence" value="ECO:0007669"/>
    <property type="project" value="InterPro"/>
</dbReference>
<evidence type="ECO:0000256" key="9">
    <source>
        <dbReference type="ARBA" id="ARBA00023002"/>
    </source>
</evidence>
<keyword evidence="10 13" id="KW-0408">Iron</keyword>
<dbReference type="EMBL" id="NEVH01009068">
    <property type="protein sequence ID" value="PNF34046.1"/>
    <property type="molecule type" value="Genomic_DNA"/>
</dbReference>
<keyword evidence="9" id="KW-0560">Oxidoreductase</keyword>
<organism evidence="14 15">
    <name type="scientific">Cryptotermes secundus</name>
    <dbReference type="NCBI Taxonomy" id="105785"/>
    <lineage>
        <taxon>Eukaryota</taxon>
        <taxon>Metazoa</taxon>
        <taxon>Ecdysozoa</taxon>
        <taxon>Arthropoda</taxon>
        <taxon>Hexapoda</taxon>
        <taxon>Insecta</taxon>
        <taxon>Pterygota</taxon>
        <taxon>Neoptera</taxon>
        <taxon>Polyneoptera</taxon>
        <taxon>Dictyoptera</taxon>
        <taxon>Blattodea</taxon>
        <taxon>Blattoidea</taxon>
        <taxon>Termitoidae</taxon>
        <taxon>Kalotermitidae</taxon>
        <taxon>Cryptotermitinae</taxon>
        <taxon>Cryptotermes</taxon>
    </lineage>
</organism>
<evidence type="ECO:0000256" key="3">
    <source>
        <dbReference type="ARBA" id="ARBA00004406"/>
    </source>
</evidence>
<dbReference type="PANTHER" id="PTHR24291:SF189">
    <property type="entry name" value="CYTOCHROME P450 4C3-RELATED"/>
    <property type="match status" value="1"/>
</dbReference>
<dbReference type="Proteomes" id="UP000235965">
    <property type="component" value="Unassembled WGS sequence"/>
</dbReference>
<keyword evidence="7" id="KW-0256">Endoplasmic reticulum</keyword>
<dbReference type="AlphaFoldDB" id="A0A2J7QZP4"/>
<dbReference type="STRING" id="105785.A0A2J7QZP4"/>
<comment type="caution">
    <text evidence="14">The sequence shown here is derived from an EMBL/GenBank/DDBJ whole genome shotgun (WGS) entry which is preliminary data.</text>
</comment>
<keyword evidence="6 13" id="KW-0479">Metal-binding</keyword>
<proteinExistence type="inferred from homology"/>
<dbReference type="OrthoDB" id="1470350at2759"/>
<dbReference type="InterPro" id="IPR036396">
    <property type="entry name" value="Cyt_P450_sf"/>
</dbReference>
<dbReference type="FunFam" id="1.10.630.10:FF:000182">
    <property type="entry name" value="Cytochrome P450 3A4"/>
    <property type="match status" value="1"/>
</dbReference>
<evidence type="ECO:0000313" key="15">
    <source>
        <dbReference type="Proteomes" id="UP000235965"/>
    </source>
</evidence>
<dbReference type="EMBL" id="NEVH01009068">
    <property type="protein sequence ID" value="PNF34047.1"/>
    <property type="molecule type" value="Genomic_DNA"/>
</dbReference>
<accession>A0A2J7QZP4</accession>
<dbReference type="GO" id="GO:0005789">
    <property type="term" value="C:endoplasmic reticulum membrane"/>
    <property type="evidence" value="ECO:0007669"/>
    <property type="project" value="UniProtKB-SubCell"/>
</dbReference>
<comment type="subcellular location">
    <subcellularLocation>
        <location evidence="3">Endoplasmic reticulum membrane</location>
        <topology evidence="3">Peripheral membrane protein</topology>
    </subcellularLocation>
    <subcellularLocation>
        <location evidence="2">Microsome membrane</location>
        <topology evidence="2">Peripheral membrane protein</topology>
    </subcellularLocation>
</comment>
<dbReference type="Gene3D" id="1.10.630.10">
    <property type="entry name" value="Cytochrome P450"/>
    <property type="match status" value="1"/>
</dbReference>
<dbReference type="InterPro" id="IPR002401">
    <property type="entry name" value="Cyt_P450_E_grp-I"/>
</dbReference>
<sequence>MLGVALILIVAGLLAVYFHLKAKIRPLLKLAEKIPGPKPLPLIGNALDFGLKIDYYSTVIRLMRQYGSIMRIWLGHELLILIADPNHVEKILGSNRMLDKAYPYRYLQPWIGDGLLTSTGEKWRGHRKMLTPSFHFKILEEFIDVINSNEKIMVQKIKKHVNGPEFDICPYVTLCALDIICETVMGVPVQAQQDSDSEYVQAVRKMGDVVMQRGFKPWLQPDLLFKLSPLAKVQEKCLAILHNVTDSVIQTRKRQFLQSRKDGPAKEENADIGTKRRLAFLDLLIKAQQDGFDITDAEIREEVDTFMFEGHDTTTSGICFTLFALAKHQDVQAKAVQEIKSIFGDSDRDASYNDLQEMKYLEQVIKEALRLYPTVPIFGRKISENVTVDGYEFPAGSNLVIIPYMLHRHPDYFLDPEKFDPDRFLQENSMGRHPYCYVPFAAGPRNCIGQKFATMEMKAALSAVLRRYKLSLEDPNEEPRLVAELVLKSAGGIRLKLSQ</sequence>
<reference evidence="14 15" key="1">
    <citation type="submission" date="2017-12" db="EMBL/GenBank/DDBJ databases">
        <title>Hemimetabolous genomes reveal molecular basis of termite eusociality.</title>
        <authorList>
            <person name="Harrison M.C."/>
            <person name="Jongepier E."/>
            <person name="Robertson H.M."/>
            <person name="Arning N."/>
            <person name="Bitard-Feildel T."/>
            <person name="Chao H."/>
            <person name="Childers C.P."/>
            <person name="Dinh H."/>
            <person name="Doddapaneni H."/>
            <person name="Dugan S."/>
            <person name="Gowin J."/>
            <person name="Greiner C."/>
            <person name="Han Y."/>
            <person name="Hu H."/>
            <person name="Hughes D.S.T."/>
            <person name="Huylmans A.-K."/>
            <person name="Kemena C."/>
            <person name="Kremer L.P.M."/>
            <person name="Lee S.L."/>
            <person name="Lopez-Ezquerra A."/>
            <person name="Mallet L."/>
            <person name="Monroy-Kuhn J.M."/>
            <person name="Moser A."/>
            <person name="Murali S.C."/>
            <person name="Muzny D.M."/>
            <person name="Otani S."/>
            <person name="Piulachs M.-D."/>
            <person name="Poelchau M."/>
            <person name="Qu J."/>
            <person name="Schaub F."/>
            <person name="Wada-Katsumata A."/>
            <person name="Worley K.C."/>
            <person name="Xie Q."/>
            <person name="Ylla G."/>
            <person name="Poulsen M."/>
            <person name="Gibbs R.A."/>
            <person name="Schal C."/>
            <person name="Richards S."/>
            <person name="Belles X."/>
            <person name="Korb J."/>
            <person name="Bornberg-Bauer E."/>
        </authorList>
    </citation>
    <scope>NUCLEOTIDE SEQUENCE [LARGE SCALE GENOMIC DNA]</scope>
    <source>
        <tissue evidence="14">Whole body</tissue>
    </source>
</reference>
<evidence type="ECO:0000256" key="8">
    <source>
        <dbReference type="ARBA" id="ARBA00022848"/>
    </source>
</evidence>
<feature type="binding site" description="axial binding residue" evidence="13">
    <location>
        <position position="447"/>
    </location>
    <ligand>
        <name>heme</name>
        <dbReference type="ChEBI" id="CHEBI:30413"/>
    </ligand>
    <ligandPart>
        <name>Fe</name>
        <dbReference type="ChEBI" id="CHEBI:18248"/>
    </ligandPart>
</feature>
<evidence type="ECO:0000256" key="12">
    <source>
        <dbReference type="ARBA" id="ARBA00023136"/>
    </source>
</evidence>
<dbReference type="GO" id="GO:0004497">
    <property type="term" value="F:monooxygenase activity"/>
    <property type="evidence" value="ECO:0007669"/>
    <property type="project" value="UniProtKB-KW"/>
</dbReference>
<protein>
    <submittedName>
        <fullName evidence="14">Cytochrome P450 4C1</fullName>
    </submittedName>
</protein>
<dbReference type="PRINTS" id="PR00385">
    <property type="entry name" value="P450"/>
</dbReference>
<keyword evidence="15" id="KW-1185">Reference proteome</keyword>
<dbReference type="PANTHER" id="PTHR24291">
    <property type="entry name" value="CYTOCHROME P450 FAMILY 4"/>
    <property type="match status" value="1"/>
</dbReference>
<dbReference type="PRINTS" id="PR00463">
    <property type="entry name" value="EP450I"/>
</dbReference>
<dbReference type="InParanoid" id="A0A2J7QZP4"/>
<keyword evidence="8" id="KW-0492">Microsome</keyword>
<keyword evidence="12" id="KW-0472">Membrane</keyword>
<dbReference type="InterPro" id="IPR050196">
    <property type="entry name" value="Cytochrome_P450_Monoox"/>
</dbReference>
<evidence type="ECO:0000256" key="1">
    <source>
        <dbReference type="ARBA" id="ARBA00001971"/>
    </source>
</evidence>